<sequence>MHFEQHTPIGKMSLVPFSMDEHLPLFHQWVTQPYAHFWGYQDFSLAALAQEYQTLQQQGHTLSLGLHQGTPAFVVETYDPTSVLAEHYQAGDGDIGMHLLLAPAQQPIAGFSRHVFATVMAGLFAQGHSRVVVEPDARNHAIHTLNSRFGFRHHGPVDLGHKHAFIGLCQRRDFDHALQLQQCDGDAPQHALSLRHQPQRACEPLTSEIWRQANAEQVAKCISEAAHERLITPEAIDGGYQLVSGAARYQFKARKMALEHWCIEPGSIQRWHNQQPCALDAVQWVVEFQSQLGLSQQQLNGYLEELANTLYGRAYKLARPGLTCEQLAQADFQTLEAAMSEGHPAFIANNGRLGFDQTDLRTRAPESGSVMRLVWLAAHRDFVCLSHLPEMDYQQWLEQEFDATTLARFQQQLAEQGLSLSDYVLIPAHPWQWQHKLASIYAAELAQQRLVMLGHGDDYYQAQQSIRTFFNRSYPQRNYVKTALSVINMGFVRGLSAQYMKVTPAINDWLYQKLNNDAQLQASGFTLLREICAVGYQQPFFNDAELSDHPFKKTLAGLWRESPVALLKPGQTLTTMAALLHQDKHGHSLAAQWIKTSGLSAKAWLTAYLEAYFVPLLHCFYAHKLVFMPHGENLILIMENGVPVRALMKDIGEEVCLLNSEQALPAEVERIRISMPEDKELLSIFTDVFDGVFRYLSQQLWQADVMDEDTFWRTVAEVAQRYQAQHPELQQRFAHYDLFCAEFDHSCLNRLQLRNHRQMVDLTDPAGSLVFAGTLKNPLAAYALEPCVD</sequence>
<protein>
    <submittedName>
        <fullName evidence="3">Transcriptional regulator</fullName>
    </submittedName>
</protein>
<dbReference type="OrthoDB" id="495728at2"/>
<dbReference type="InterPro" id="IPR007310">
    <property type="entry name" value="Aerobactin_biosyn_IucA/IucC_N"/>
</dbReference>
<dbReference type="PANTHER" id="PTHR34384:SF6">
    <property type="entry name" value="STAPHYLOFERRIN B SYNTHASE"/>
    <property type="match status" value="1"/>
</dbReference>
<name>A0A222FEW0_9GAMM</name>
<proteinExistence type="predicted"/>
<keyword evidence="4" id="KW-1185">Reference proteome</keyword>
<dbReference type="PANTHER" id="PTHR34384">
    <property type="entry name" value="L-2,3-DIAMINOPROPANOATE--CITRATE LIGASE"/>
    <property type="match status" value="1"/>
</dbReference>
<dbReference type="Gene3D" id="1.10.510.40">
    <property type="match status" value="1"/>
</dbReference>
<dbReference type="InterPro" id="IPR022770">
    <property type="entry name" value="IucA/IucC-like_C"/>
</dbReference>
<reference evidence="3 4" key="1">
    <citation type="submission" date="2017-07" db="EMBL/GenBank/DDBJ databases">
        <title>Annotated genome sequence of Bacterioplanes sanyensis isolated from Red Sea.</title>
        <authorList>
            <person name="Rehman Z.U."/>
        </authorList>
    </citation>
    <scope>NUCLEOTIDE SEQUENCE [LARGE SCALE GENOMIC DNA]</scope>
    <source>
        <strain evidence="3 4">NV9</strain>
    </source>
</reference>
<dbReference type="Pfam" id="PF13523">
    <property type="entry name" value="Acetyltransf_8"/>
    <property type="match status" value="1"/>
</dbReference>
<dbReference type="EMBL" id="CP022530">
    <property type="protein sequence ID" value="ASP37548.1"/>
    <property type="molecule type" value="Genomic_DNA"/>
</dbReference>
<feature type="domain" description="Acyltransferase MbtK/IucB-like conserved" evidence="2">
    <location>
        <begin position="15"/>
        <end position="62"/>
    </location>
</feature>
<evidence type="ECO:0000259" key="2">
    <source>
        <dbReference type="SMART" id="SM01006"/>
    </source>
</evidence>
<dbReference type="Gene3D" id="3.40.630.30">
    <property type="match status" value="1"/>
</dbReference>
<dbReference type="SMART" id="SM01006">
    <property type="entry name" value="AlcB"/>
    <property type="match status" value="1"/>
</dbReference>
<dbReference type="Proteomes" id="UP000202440">
    <property type="component" value="Chromosome"/>
</dbReference>
<comment type="pathway">
    <text evidence="1">Siderophore biosynthesis.</text>
</comment>
<dbReference type="InterPro" id="IPR037455">
    <property type="entry name" value="LucA/IucC-like"/>
</dbReference>
<dbReference type="Gene3D" id="3.30.310.280">
    <property type="match status" value="1"/>
</dbReference>
<dbReference type="RefSeq" id="WP_094058766.1">
    <property type="nucleotide sequence ID" value="NZ_CP022530.1"/>
</dbReference>
<organism evidence="3 4">
    <name type="scientific">Bacterioplanes sanyensis</name>
    <dbReference type="NCBI Taxonomy" id="1249553"/>
    <lineage>
        <taxon>Bacteria</taxon>
        <taxon>Pseudomonadati</taxon>
        <taxon>Pseudomonadota</taxon>
        <taxon>Gammaproteobacteria</taxon>
        <taxon>Oceanospirillales</taxon>
        <taxon>Oceanospirillaceae</taxon>
        <taxon>Bacterioplanes</taxon>
    </lineage>
</organism>
<dbReference type="SUPFAM" id="SSF55729">
    <property type="entry name" value="Acyl-CoA N-acyltransferases (Nat)"/>
    <property type="match status" value="1"/>
</dbReference>
<dbReference type="AlphaFoldDB" id="A0A222FEW0"/>
<accession>A0A222FEW0</accession>
<evidence type="ECO:0000313" key="3">
    <source>
        <dbReference type="EMBL" id="ASP37548.1"/>
    </source>
</evidence>
<dbReference type="GO" id="GO:0016746">
    <property type="term" value="F:acyltransferase activity"/>
    <property type="evidence" value="ECO:0007669"/>
    <property type="project" value="InterPro"/>
</dbReference>
<dbReference type="Gene3D" id="6.10.250.3370">
    <property type="match status" value="1"/>
</dbReference>
<gene>
    <name evidence="3" type="ORF">CHH28_02155</name>
</gene>
<evidence type="ECO:0000256" key="1">
    <source>
        <dbReference type="ARBA" id="ARBA00004924"/>
    </source>
</evidence>
<dbReference type="InterPro" id="IPR019432">
    <property type="entry name" value="Acyltransferase_MbtK/IucB-like"/>
</dbReference>
<dbReference type="GO" id="GO:0019290">
    <property type="term" value="P:siderophore biosynthetic process"/>
    <property type="evidence" value="ECO:0007669"/>
    <property type="project" value="InterPro"/>
</dbReference>
<dbReference type="InterPro" id="IPR016181">
    <property type="entry name" value="Acyl_CoA_acyltransferase"/>
</dbReference>
<dbReference type="GO" id="GO:0016881">
    <property type="term" value="F:acid-amino acid ligase activity"/>
    <property type="evidence" value="ECO:0007669"/>
    <property type="project" value="UniProtKB-ARBA"/>
</dbReference>
<dbReference type="Pfam" id="PF06276">
    <property type="entry name" value="FhuF"/>
    <property type="match status" value="1"/>
</dbReference>
<evidence type="ECO:0000313" key="4">
    <source>
        <dbReference type="Proteomes" id="UP000202440"/>
    </source>
</evidence>
<dbReference type="Pfam" id="PF04183">
    <property type="entry name" value="IucA_IucC"/>
    <property type="match status" value="1"/>
</dbReference>
<dbReference type="KEGG" id="bsan:CHH28_02155"/>